<dbReference type="Proteomes" id="UP000603641">
    <property type="component" value="Unassembled WGS sequence"/>
</dbReference>
<evidence type="ECO:0000259" key="1">
    <source>
        <dbReference type="PROSITE" id="PS50075"/>
    </source>
</evidence>
<evidence type="ECO:0000313" key="3">
    <source>
        <dbReference type="Proteomes" id="UP000603641"/>
    </source>
</evidence>
<dbReference type="SUPFAM" id="SSF47336">
    <property type="entry name" value="ACP-like"/>
    <property type="match status" value="1"/>
</dbReference>
<feature type="domain" description="Carrier" evidence="1">
    <location>
        <begin position="2"/>
        <end position="80"/>
    </location>
</feature>
<evidence type="ECO:0000313" key="2">
    <source>
        <dbReference type="EMBL" id="MBD7963040.1"/>
    </source>
</evidence>
<dbReference type="PROSITE" id="PS50075">
    <property type="entry name" value="CARRIER"/>
    <property type="match status" value="1"/>
</dbReference>
<organism evidence="2 3">
    <name type="scientific">Fictibacillus norfolkensis</name>
    <dbReference type="NCBI Taxonomy" id="2762233"/>
    <lineage>
        <taxon>Bacteria</taxon>
        <taxon>Bacillati</taxon>
        <taxon>Bacillota</taxon>
        <taxon>Bacilli</taxon>
        <taxon>Bacillales</taxon>
        <taxon>Fictibacillaceae</taxon>
        <taxon>Fictibacillus</taxon>
    </lineage>
</organism>
<protein>
    <submittedName>
        <fullName evidence="2">Acyl carrier protein</fullName>
    </submittedName>
</protein>
<keyword evidence="3" id="KW-1185">Reference proteome</keyword>
<dbReference type="EMBL" id="JACSQM010000001">
    <property type="protein sequence ID" value="MBD7963040.1"/>
    <property type="molecule type" value="Genomic_DNA"/>
</dbReference>
<name>A0ABR8SHQ8_9BACL</name>
<sequence length="86" mass="9894">MMKEKIKLKFISSYKLSLTPDEIDDDAALFGVNSPYGLDSMDVLFFINHVKQDYELELGAIDTESFKTVNNIVNFIEKQAQERQTN</sequence>
<comment type="caution">
    <text evidence="2">The sequence shown here is derived from an EMBL/GenBank/DDBJ whole genome shotgun (WGS) entry which is preliminary data.</text>
</comment>
<dbReference type="InterPro" id="IPR009081">
    <property type="entry name" value="PP-bd_ACP"/>
</dbReference>
<gene>
    <name evidence="2" type="ORF">H9648_03160</name>
</gene>
<accession>A0ABR8SHQ8</accession>
<reference evidence="2 3" key="1">
    <citation type="submission" date="2020-08" db="EMBL/GenBank/DDBJ databases">
        <title>A Genomic Blueprint of the Chicken Gut Microbiome.</title>
        <authorList>
            <person name="Gilroy R."/>
            <person name="Ravi A."/>
            <person name="Getino M."/>
            <person name="Pursley I."/>
            <person name="Horton D.L."/>
            <person name="Alikhan N.-F."/>
            <person name="Baker D."/>
            <person name="Gharbi K."/>
            <person name="Hall N."/>
            <person name="Watson M."/>
            <person name="Adriaenssens E.M."/>
            <person name="Foster-Nyarko E."/>
            <person name="Jarju S."/>
            <person name="Secka A."/>
            <person name="Antonio M."/>
            <person name="Oren A."/>
            <person name="Chaudhuri R."/>
            <person name="La Ragione R.M."/>
            <person name="Hildebrand F."/>
            <person name="Pallen M.J."/>
        </authorList>
    </citation>
    <scope>NUCLEOTIDE SEQUENCE [LARGE SCALE GENOMIC DNA]</scope>
    <source>
        <strain evidence="2 3">Sa2CUA10</strain>
    </source>
</reference>
<dbReference type="Gene3D" id="1.10.1200.10">
    <property type="entry name" value="ACP-like"/>
    <property type="match status" value="1"/>
</dbReference>
<proteinExistence type="predicted"/>
<dbReference type="InterPro" id="IPR036736">
    <property type="entry name" value="ACP-like_sf"/>
</dbReference>